<dbReference type="Proteomes" id="UP000221438">
    <property type="component" value="Unassembled WGS sequence"/>
</dbReference>
<dbReference type="RefSeq" id="WP_097831767.1">
    <property type="nucleotide sequence ID" value="NZ_CP089518.1"/>
</dbReference>
<comment type="caution">
    <text evidence="1">The sequence shown here is derived from an EMBL/GenBank/DDBJ whole genome shotgun (WGS) entry which is preliminary data.</text>
</comment>
<protein>
    <recommendedName>
        <fullName evidence="3">Group-specific protein</fullName>
    </recommendedName>
</protein>
<dbReference type="EMBL" id="NUJQ01000005">
    <property type="protein sequence ID" value="PGQ11008.1"/>
    <property type="molecule type" value="Genomic_DNA"/>
</dbReference>
<evidence type="ECO:0000313" key="1">
    <source>
        <dbReference type="EMBL" id="PGQ11008.1"/>
    </source>
</evidence>
<dbReference type="AlphaFoldDB" id="A0A2B1DY53"/>
<sequence length="66" mass="7439">MKLQSLMIGALSFLASTLIFYTVSYYVLLLDWLPNHLFIALIILSALMISFLITRKSMSEPSAKAK</sequence>
<evidence type="ECO:0008006" key="3">
    <source>
        <dbReference type="Google" id="ProtNLM"/>
    </source>
</evidence>
<organism evidence="1 2">
    <name type="scientific">Bacillus cereus</name>
    <dbReference type="NCBI Taxonomy" id="1396"/>
    <lineage>
        <taxon>Bacteria</taxon>
        <taxon>Bacillati</taxon>
        <taxon>Bacillota</taxon>
        <taxon>Bacilli</taxon>
        <taxon>Bacillales</taxon>
        <taxon>Bacillaceae</taxon>
        <taxon>Bacillus</taxon>
        <taxon>Bacillus cereus group</taxon>
    </lineage>
</organism>
<name>A0A2B1DY53_BACCE</name>
<evidence type="ECO:0000313" key="2">
    <source>
        <dbReference type="Proteomes" id="UP000221438"/>
    </source>
</evidence>
<reference evidence="1 2" key="1">
    <citation type="submission" date="2017-09" db="EMBL/GenBank/DDBJ databases">
        <title>Large-scale bioinformatics analysis of Bacillus genomes uncovers conserved roles of natural products in bacterial physiology.</title>
        <authorList>
            <consortium name="Agbiome Team Llc"/>
            <person name="Bleich R.M."/>
            <person name="Grubbs K.J."/>
            <person name="Santa Maria K.C."/>
            <person name="Allen S.E."/>
            <person name="Farag S."/>
            <person name="Shank E.A."/>
            <person name="Bowers A."/>
        </authorList>
    </citation>
    <scope>NUCLEOTIDE SEQUENCE [LARGE SCALE GENOMIC DNA]</scope>
    <source>
        <strain evidence="1 2">AFS046104</strain>
    </source>
</reference>
<proteinExistence type="predicted"/>
<gene>
    <name evidence="1" type="ORF">COA08_04265</name>
</gene>
<accession>A0A2B1DY53</accession>